<keyword evidence="7" id="KW-1185">Reference proteome</keyword>
<dbReference type="GO" id="GO:0016020">
    <property type="term" value="C:membrane"/>
    <property type="evidence" value="ECO:0007669"/>
    <property type="project" value="InterPro"/>
</dbReference>
<dbReference type="InterPro" id="IPR058627">
    <property type="entry name" value="MdtA-like_C"/>
</dbReference>
<comment type="similarity">
    <text evidence="1">Belongs to the membrane fusion protein (MFP) (TC 8.A.1) family.</text>
</comment>
<dbReference type="OrthoDB" id="998050at2"/>
<dbReference type="GO" id="GO:0022857">
    <property type="term" value="F:transmembrane transporter activity"/>
    <property type="evidence" value="ECO:0007669"/>
    <property type="project" value="InterPro"/>
</dbReference>
<dbReference type="Gene3D" id="2.40.420.20">
    <property type="match status" value="1"/>
</dbReference>
<dbReference type="Proteomes" id="UP000281028">
    <property type="component" value="Unassembled WGS sequence"/>
</dbReference>
<feature type="domain" description="CusB-like beta-barrel" evidence="3">
    <location>
        <begin position="222"/>
        <end position="298"/>
    </location>
</feature>
<comment type="caution">
    <text evidence="6">The sequence shown here is derived from an EMBL/GenBank/DDBJ whole genome shotgun (WGS) entry which is preliminary data.</text>
</comment>
<feature type="domain" description="Multidrug resistance protein MdtA-like C-terminal permuted SH3" evidence="4">
    <location>
        <begin position="303"/>
        <end position="361"/>
    </location>
</feature>
<evidence type="ECO:0000313" key="6">
    <source>
        <dbReference type="EMBL" id="NSL85228.1"/>
    </source>
</evidence>
<dbReference type="PANTHER" id="PTHR30097">
    <property type="entry name" value="CATION EFFLUX SYSTEM PROTEIN CUSB"/>
    <property type="match status" value="1"/>
</dbReference>
<dbReference type="FunFam" id="2.40.30.170:FF:000010">
    <property type="entry name" value="Efflux RND transporter periplasmic adaptor subunit"/>
    <property type="match status" value="1"/>
</dbReference>
<evidence type="ECO:0000256" key="2">
    <source>
        <dbReference type="ARBA" id="ARBA00022448"/>
    </source>
</evidence>
<dbReference type="AlphaFoldDB" id="A0A9Q5CUS6"/>
<dbReference type="InterPro" id="IPR051909">
    <property type="entry name" value="MFP_Cation_Efflux"/>
</dbReference>
<evidence type="ECO:0000313" key="7">
    <source>
        <dbReference type="Proteomes" id="UP000281028"/>
    </source>
</evidence>
<evidence type="ECO:0000259" key="5">
    <source>
        <dbReference type="Pfam" id="PF25973"/>
    </source>
</evidence>
<name>A0A9Q5CUS6_9BACT</name>
<dbReference type="InterPro" id="IPR058792">
    <property type="entry name" value="Beta-barrel_RND_2"/>
</dbReference>
<gene>
    <name evidence="6" type="ORF">ECE50_000170</name>
</gene>
<evidence type="ECO:0000256" key="1">
    <source>
        <dbReference type="ARBA" id="ARBA00009477"/>
    </source>
</evidence>
<proteinExistence type="inferred from homology"/>
<evidence type="ECO:0000259" key="4">
    <source>
        <dbReference type="Pfam" id="PF25967"/>
    </source>
</evidence>
<sequence length="368" mass="40067">MKTMTVACWAMLITASCQHPGPAKEETPFELRGDTILVPPGSPLSQKIRLFTVAAVPYHLELLSAGVVKAIPNNYAEIAPPFAGRVIKSYMRLGEEVQEGASLFAISSPDFFTAQKAYFQAQQLWQQATTAQRRQQDLMEHGVGAARDLDEANTNLAVQRKEFENAAAALKVFNVDPQQQVLGQPLIIRAPLSGEVISNKLVTGQFLAAEAGPVAVVARLSQVWIAGQVKEKDLRFIHEGDMVKMEVAALPDTALPGKVFHISRVIDEATRAAEVLMLCDNPRRQLKPGMYASVHFMDPQEKVISVPAKAVMQENNSGYVFVAAGEGKYIRRQVATGETFSNQLLITAGLHPGEKIIGDGAFYLSAAK</sequence>
<reference evidence="6" key="1">
    <citation type="submission" date="2020-05" db="EMBL/GenBank/DDBJ databases">
        <title>Chitinophaga laudate sp. nov., isolated from a tropical peat swamp.</title>
        <authorList>
            <person name="Goh C.B.S."/>
            <person name="Lee M.S."/>
            <person name="Parimannan S."/>
            <person name="Pasbakhsh P."/>
            <person name="Yule C.M."/>
            <person name="Rajandas H."/>
            <person name="Loke S."/>
            <person name="Croft L."/>
            <person name="Tan J.B.L."/>
        </authorList>
    </citation>
    <scope>NUCLEOTIDE SEQUENCE</scope>
    <source>
        <strain evidence="6">Mgbs1</strain>
    </source>
</reference>
<dbReference type="PROSITE" id="PS51257">
    <property type="entry name" value="PROKAR_LIPOPROTEIN"/>
    <property type="match status" value="1"/>
</dbReference>
<dbReference type="Gene3D" id="2.40.30.170">
    <property type="match status" value="1"/>
</dbReference>
<dbReference type="InterPro" id="IPR006143">
    <property type="entry name" value="RND_pump_MFP"/>
</dbReference>
<feature type="domain" description="CzcB-like barrel-sandwich hybrid" evidence="5">
    <location>
        <begin position="76"/>
        <end position="211"/>
    </location>
</feature>
<dbReference type="Pfam" id="PF25967">
    <property type="entry name" value="RND-MFP_C"/>
    <property type="match status" value="1"/>
</dbReference>
<dbReference type="Gene3D" id="1.10.287.470">
    <property type="entry name" value="Helix hairpin bin"/>
    <property type="match status" value="1"/>
</dbReference>
<dbReference type="Pfam" id="PF25954">
    <property type="entry name" value="Beta-barrel_RND_2"/>
    <property type="match status" value="1"/>
</dbReference>
<organism evidence="6 7">
    <name type="scientific">Chitinophaga solisilvae</name>
    <dbReference type="NCBI Taxonomy" id="1233460"/>
    <lineage>
        <taxon>Bacteria</taxon>
        <taxon>Pseudomonadati</taxon>
        <taxon>Bacteroidota</taxon>
        <taxon>Chitinophagia</taxon>
        <taxon>Chitinophagales</taxon>
        <taxon>Chitinophagaceae</taxon>
        <taxon>Chitinophaga</taxon>
    </lineage>
</organism>
<accession>A0A9Q5CUS6</accession>
<keyword evidence="2" id="KW-0813">Transport</keyword>
<evidence type="ECO:0000259" key="3">
    <source>
        <dbReference type="Pfam" id="PF25954"/>
    </source>
</evidence>
<protein>
    <submittedName>
        <fullName evidence="6">Efflux RND transporter periplasmic adaptor subunit</fullName>
    </submittedName>
</protein>
<dbReference type="PANTHER" id="PTHR30097:SF16">
    <property type="entry name" value="CATION EFFLUX SYSTEM (CZCB-LIKE)"/>
    <property type="match status" value="1"/>
</dbReference>
<dbReference type="Pfam" id="PF25973">
    <property type="entry name" value="BSH_CzcB"/>
    <property type="match status" value="1"/>
</dbReference>
<dbReference type="SUPFAM" id="SSF111369">
    <property type="entry name" value="HlyD-like secretion proteins"/>
    <property type="match status" value="1"/>
</dbReference>
<dbReference type="InterPro" id="IPR058647">
    <property type="entry name" value="BSH_CzcB-like"/>
</dbReference>
<dbReference type="NCBIfam" id="TIGR01730">
    <property type="entry name" value="RND_mfp"/>
    <property type="match status" value="1"/>
</dbReference>
<dbReference type="EMBL" id="RIAR02000001">
    <property type="protein sequence ID" value="NSL85228.1"/>
    <property type="molecule type" value="Genomic_DNA"/>
</dbReference>